<evidence type="ECO:0000259" key="7">
    <source>
        <dbReference type="PROSITE" id="PS50075"/>
    </source>
</evidence>
<dbReference type="InterPro" id="IPR045851">
    <property type="entry name" value="AMP-bd_C_sf"/>
</dbReference>
<dbReference type="InterPro" id="IPR036736">
    <property type="entry name" value="ACP-like_sf"/>
</dbReference>
<dbReference type="Gene3D" id="3.30.559.30">
    <property type="entry name" value="Nonribosomal peptide synthetase, condensation domain"/>
    <property type="match status" value="6"/>
</dbReference>
<comment type="caution">
    <text evidence="8">The sequence shown here is derived from an EMBL/GenBank/DDBJ whole genome shotgun (WGS) entry which is preliminary data.</text>
</comment>
<gene>
    <name evidence="8" type="ORF">F5X68DRAFT_21899</name>
</gene>
<evidence type="ECO:0000313" key="8">
    <source>
        <dbReference type="EMBL" id="KAH6685082.1"/>
    </source>
</evidence>
<dbReference type="GO" id="GO:0016874">
    <property type="term" value="F:ligase activity"/>
    <property type="evidence" value="ECO:0007669"/>
    <property type="project" value="UniProtKB-KW"/>
</dbReference>
<dbReference type="Pfam" id="PF00501">
    <property type="entry name" value="AMP-binding"/>
    <property type="match status" value="3"/>
</dbReference>
<dbReference type="GO" id="GO:0043041">
    <property type="term" value="P:amino acid activation for nonribosomal peptide biosynthetic process"/>
    <property type="evidence" value="ECO:0007669"/>
    <property type="project" value="TreeGrafter"/>
</dbReference>
<comment type="pathway">
    <text evidence="1">Siderophore biosynthesis.</text>
</comment>
<dbReference type="SUPFAM" id="SSF47336">
    <property type="entry name" value="ACP-like"/>
    <property type="match status" value="6"/>
</dbReference>
<dbReference type="InterPro" id="IPR042099">
    <property type="entry name" value="ANL_N_sf"/>
</dbReference>
<dbReference type="InterPro" id="IPR023213">
    <property type="entry name" value="CAT-like_dom_sf"/>
</dbReference>
<protein>
    <submittedName>
        <fullName evidence="8">Amino acid adenylation domain-containing protein</fullName>
    </submittedName>
</protein>
<dbReference type="PROSITE" id="PS00455">
    <property type="entry name" value="AMP_BINDING"/>
    <property type="match status" value="2"/>
</dbReference>
<organism evidence="8 9">
    <name type="scientific">Plectosphaerella plurivora</name>
    <dbReference type="NCBI Taxonomy" id="936078"/>
    <lineage>
        <taxon>Eukaryota</taxon>
        <taxon>Fungi</taxon>
        <taxon>Dikarya</taxon>
        <taxon>Ascomycota</taxon>
        <taxon>Pezizomycotina</taxon>
        <taxon>Sordariomycetes</taxon>
        <taxon>Hypocreomycetidae</taxon>
        <taxon>Glomerellales</taxon>
        <taxon>Plectosphaerellaceae</taxon>
        <taxon>Plectosphaerella</taxon>
    </lineage>
</organism>
<dbReference type="GO" id="GO:0031177">
    <property type="term" value="F:phosphopantetheine binding"/>
    <property type="evidence" value="ECO:0007669"/>
    <property type="project" value="InterPro"/>
</dbReference>
<dbReference type="Gene3D" id="3.30.559.10">
    <property type="entry name" value="Chloramphenicol acetyltransferase-like domain"/>
    <property type="match status" value="6"/>
</dbReference>
<evidence type="ECO:0000256" key="2">
    <source>
        <dbReference type="ARBA" id="ARBA00022450"/>
    </source>
</evidence>
<dbReference type="Proteomes" id="UP000770015">
    <property type="component" value="Unassembled WGS sequence"/>
</dbReference>
<dbReference type="Pfam" id="PF00550">
    <property type="entry name" value="PP-binding"/>
    <property type="match status" value="6"/>
</dbReference>
<name>A0A9P9A8Z2_9PEZI</name>
<dbReference type="InterPro" id="IPR001242">
    <property type="entry name" value="Condensation_dom"/>
</dbReference>
<evidence type="ECO:0000256" key="1">
    <source>
        <dbReference type="ARBA" id="ARBA00004924"/>
    </source>
</evidence>
<reference evidence="8" key="1">
    <citation type="journal article" date="2021" name="Nat. Commun.">
        <title>Genetic determinants of endophytism in the Arabidopsis root mycobiome.</title>
        <authorList>
            <person name="Mesny F."/>
            <person name="Miyauchi S."/>
            <person name="Thiergart T."/>
            <person name="Pickel B."/>
            <person name="Atanasova L."/>
            <person name="Karlsson M."/>
            <person name="Huettel B."/>
            <person name="Barry K.W."/>
            <person name="Haridas S."/>
            <person name="Chen C."/>
            <person name="Bauer D."/>
            <person name="Andreopoulos W."/>
            <person name="Pangilinan J."/>
            <person name="LaButti K."/>
            <person name="Riley R."/>
            <person name="Lipzen A."/>
            <person name="Clum A."/>
            <person name="Drula E."/>
            <person name="Henrissat B."/>
            <person name="Kohler A."/>
            <person name="Grigoriev I.V."/>
            <person name="Martin F.M."/>
            <person name="Hacquard S."/>
        </authorList>
    </citation>
    <scope>NUCLEOTIDE SEQUENCE</scope>
    <source>
        <strain evidence="8">MPI-SDFR-AT-0117</strain>
    </source>
</reference>
<dbReference type="SUPFAM" id="SSF52777">
    <property type="entry name" value="CoA-dependent acyltransferases"/>
    <property type="match status" value="12"/>
</dbReference>
<dbReference type="GO" id="GO:0031169">
    <property type="term" value="P:ferrichrome biosynthetic process"/>
    <property type="evidence" value="ECO:0007669"/>
    <property type="project" value="UniProtKB-ARBA"/>
</dbReference>
<dbReference type="PANTHER" id="PTHR45527:SF1">
    <property type="entry name" value="FATTY ACID SYNTHASE"/>
    <property type="match status" value="1"/>
</dbReference>
<proteinExistence type="inferred from homology"/>
<dbReference type="GO" id="GO:0010106">
    <property type="term" value="P:cellular response to iron ion starvation"/>
    <property type="evidence" value="ECO:0007669"/>
    <property type="project" value="UniProtKB-ARBA"/>
</dbReference>
<feature type="domain" description="Carrier" evidence="7">
    <location>
        <begin position="539"/>
        <end position="612"/>
    </location>
</feature>
<keyword evidence="4" id="KW-0436">Ligase</keyword>
<feature type="domain" description="Carrier" evidence="7">
    <location>
        <begin position="4346"/>
        <end position="4419"/>
    </location>
</feature>
<dbReference type="InterPro" id="IPR010071">
    <property type="entry name" value="AA_adenyl_dom"/>
</dbReference>
<dbReference type="SMART" id="SM00823">
    <property type="entry name" value="PKS_PP"/>
    <property type="match status" value="4"/>
</dbReference>
<dbReference type="PANTHER" id="PTHR45527">
    <property type="entry name" value="NONRIBOSOMAL PEPTIDE SYNTHETASE"/>
    <property type="match status" value="1"/>
</dbReference>
<comment type="similarity">
    <text evidence="5">Belongs to the NRP synthetase family.</text>
</comment>
<dbReference type="OrthoDB" id="416786at2759"/>
<dbReference type="Gene3D" id="3.40.50.12780">
    <property type="entry name" value="N-terminal domain of ligase-like"/>
    <property type="match status" value="3"/>
</dbReference>
<dbReference type="InterPro" id="IPR020845">
    <property type="entry name" value="AMP-binding_CS"/>
</dbReference>
<accession>A0A9P9A8Z2</accession>
<feature type="region of interest" description="Disordered" evidence="6">
    <location>
        <begin position="3759"/>
        <end position="3782"/>
    </location>
</feature>
<dbReference type="FunFam" id="3.40.50.980:FF:000001">
    <property type="entry name" value="Non-ribosomal peptide synthetase"/>
    <property type="match status" value="1"/>
</dbReference>
<feature type="domain" description="Carrier" evidence="7">
    <location>
        <begin position="3788"/>
        <end position="3864"/>
    </location>
</feature>
<sequence length="4874" mass="535419">MLSSEEGTSLSILNHPSTKLPGPCLLHDLVRQESVKDLPAIDGLLSDGSRWALSYAELHAAADRLAVQILAASQSRASKRDFIVPLLIPQCPQLYIAQLAVLKAGGAFCPLQLDAPQERIKFILEDVRADVLLVAPGLEGKIPTSASQLSVLTVPDRATITASGPNSVVPAVSISCDDLAYIMYTSGSTGTPKGVAISHGAATQSLLAHDQLIPDFQRFLQFAAPTFDVSVFEIFFPLFRGRTLVTCDRRFLLDDLPAAMNTMGVDACELTPTVAGSLLRSRDSVPTLTLLLTIGEMLTDKVVEEFGGNATTPSMLWGMYGPTEAAIHCTLQPAFAAGSSRNIIGVPLDSVSCFVARIPENSDPYVFEPLPLGDEGELVVGGFQLAREYLNRETQTAEAFIDTPFGRLYRTGDRARVRSDGLLECLGRISDGQVKLRGQRIELGEIEQAISRDPACQGTAVQVIQGVLVAFCTCDATIETRTFSDSIFQTCRQWLPEFMVPGDVVRMDQFPHLPSGKVDKHRLVRDYLDARNSSNIDGEASNPLASKLVEVFADILSTPVSPNHTLASFGLDSLNAIRAASRLRSIGITVAAYDIIEARSINALCAVISAAESAPQTSPTAIDFVDPSDVSVTSLLQDIPQATELDLVGAHACTALQSSMLFETLINPGVYFNSVELQFPTDCSAERARDAILRLAQDNEILRSGFVSHEAGFARIVHRDLSDHHITIVSQSSLEFPVELESDILRPFQVRVRESSGADGPKAMLRLHHALYDGWSIDLMTEDLSQIVSGQQPNSRPSFEVVSSFYESVVPPSLNDTRAYWAEHLVDWNPPSLPRFLGRPIATLTSAVHSLKLTTSLAQASHTSQQLGCHPQTIFQAALIWLWGRFLGVEDVVIGSIASGRMIPVDHIDQVMGPCITPAPLRVDTSTLVTGAHLIQSIHSTNRKALQHALLPLSEIRKAAVVKTGQSLYDALLVYQETLYSQQRLSRPVREVSHRDSLETALLVEIEPVSDGLICQLTYHTDLFSEEAASLFAQQLDAVAHHLTTDPSAALSQISQHLPTHTTSISNSPPSSFEGEPDLGTWFENIAAAHADHPALCFANSIIGLDADAEVISFQELNRTANQLAWCLRAQGIEEGAYVAVIMEKSPRMYAAILAVVKAGCAYLPLLPSTPAERIRTIMDQASVQVCLADHRYAEQGDHSPTCTVIDVEAMDFSGFPDHNLPRTMDGSRAAYIIYTSGTTGVPKGIVVTQLNITSNLQALSRLYPIDDSPRLLQLCSQAFDVSVFEIFFTWVVGGCLCSGTNDVLFENIERSIQVLRCTHLSLTPTVAALILPQNVPTVRFLVTAGEPMTDTVARNWGDKLFQGYGPAETTNICTVKKMRHGDQVNHLGFPLSNTSCFVISQGSDQIVPIGGYGEFCFGGDQIAQGYLALPEVTDAKFISHPIHGRLYRSGDMGRMLADRSLLISGRLDGQVKLRGQRIETLELETIITSLDKVVSAVSVIAQSSEGRIDQLVCFYVPTDRASPSFELLPFEPDLSALNTMLFGLLRAKVPSYMVPTLLIPITCIPLTSSGKTDKRRLRSQVESLGLEYLQSAAASELSSADSDEWTPAEMQVAEAASQALDISKDKFHRWTPMTAMGLDSISAIKFCRCLESFVGARVAISLVLQDPCVARIAQLVDTLDHSSGGANLADLPSFDDDWVKEITTGFVERGAIVESVLPCTPLQQAMLAAVNVTSYANRVTFRLNIATPVVKQAWAAMVQKHGILRTCFFTSNDAAQPIAQVILQYHLIPWTESRETSLQEATSRLSGNLPLAVDSYTPPYRLDVFEVDSERFLVFSCHHALYDGQSMRIMLEDVEAVVQGTTLHEPVAYAPFLQHALSLPATAESFWQDTFQDFVAPLSQLDAADSDDEPEVFTETSSTSLSAIQLCAQASGGSLLSVCQAAWAITLRLLTGESDICFGNVVSGRTVPIPGVERLAAPCFNTIPLRAQFQDDRRFVDLFQELRKLNAKALDYQFTPLKLVQKTLGTTRSLFDTILLLQPVQRQVDPAIWEMVEDHGDMDVPLVCELTPDASEDIISVTLHVKSKQIPNVAVVAELLSHILGQACKYPRASIPSLADLPSELRARLGPLLLSLKPRPNLTPAHAEVTADEESQAAWSSTEAVIRSVLSQLSRIPQDRINRETTIFQLGLDSINAVQVAKLLRRQELPVSALDVISSPSCAALAQKLAAQQADTSSPEYDIHGFKDQVSLNIESHTHIDNVLPCTPVQCGMLSDFVHSGGQDYFNFMSFALDESVQMELMQQAWERLAQHHPILRTGFAAVDHPDSSFAMLRYKVTPTVRVQLNPSNQPFDVSQWRAERSQQAATDLSCPPWNVCLDSSTKPSQMHLAIHHALYDAESIQILLEDLHSLLKGQEPPPAFPIDETVSSIIQASKEDFYSKRFWTEKAQAVVVNRFPTLTPLIEPTSNLAVHTKVSQLDTATLQAGAVRSGASVQSIIQTAWARLLAAYLGEADVVFGVVLSGRVSEASEKAMIPVISTLPVIANTAISDKELLEYMLEYNTKLAAHQNTPLSKVQRWLEHPQGRLFDSLLVYQKSRQHGSQSPPWRVIHDEGKLDFTVSLEVEPREDQTVQLRLSFQTGVIPPQQAMVLVDQFDSILQQLAGASHLDERPPWETRSELFSITPPVEPVIPSEESLLHEFVERAALRWHSRTAIEFVSRFNGDVPESQTWSFSQLDELGNRVARGISQYGRQGQIVAVHFDKSPEALFSILGILKAGFCFLALDPSAPTDRKEFILQDSGAVVLLTSDAALDFHAGCPVVQVTQAFLNSLDNGPFMADRPIDPSDPCYCLYTSGTTGTPKGCEISHDNAVQAMKAFQRLFDGHWDDQSRWLQFASFHFDVTVLEQYWSWSVGMPLVAAPRDIILDDIAAAIRRLHITHIDLTPSLARLLDPADVPSLSRGVFITGGEALKQEILDVWGPQGVIYNAYGPTEATIGVTMYQRVPKNGRASNIGRQFDNVGSFVLQPGTDIPVLKGAVGELCVSGKLVGKGYLNRPELTEERFPMLASFGERVYRTGDLVRLLHDGCFEFLGRADDQVKLRGQRLEIGEINHVIRTGVAGLRDVVTLVAKHPTMDKDLLVSFVTSNKAAKSKGDPIIIYGAGADQHRKAVQRVCREKLPGYMMPTFIFEVSFIPLSINNKADLKSLKRVFHNLGPGQLLQLSSNHVDKSTPLTDLQRRAVDIAKRFGNADTEDISISTNLFDMGLDSISSLQLARLFKEGGISGVTPSLILRNPVLSDLLDALGADQPIFEAGKIRENQQSIQAFGHRFRSQILQNTPLLSASDIEYVAPCTPLQEGMLSNALVTGEEAYFVRFRLRLSSNISVDRLRESWASLIKEHAILRTQFFQTSGGFAQVAAQTTKVPWRETCCSDANLDDHLDQLFRSWKHKNREALINPLDLALVTTSSGLFLAIHIFHAIYDGVSLDLMLDWVNQEYWQHQHRPSPRFFDAMPHGPARNFESTRSFWKAHLEGCSFEPLPAKDDLPGNQYHILSEQFASDKLVTVQRSSKVTQQTLVLSLWAAVFAKHFSKQAAFGVVYSGRSVDLLNADRIIGPLFNTLPFFANAGKHPSWPALIQHAHDFNTTTLEFQHVPLRNIQKWCAPGRAIIDSLFVFQNETISTPGVRAAPWEFEQVLAGSEYPLAFEVTATVDGHLEVRIVARSDVASPQLCHQLMTDFGDAIQSLSGQRVSNDIWSVTTSEMTSLALTPRTRGSSGSASHGHSTGHSTPDLTASAFEWTAEISALRHEVATLAGVPEEKIHATTTLLELGLDSIDLVTLSSRMKARGCHVTLPKLMKARNIGEAGRVIETTSPANDNAEDAEFEATKVHLWQAIKRGGWDMKQIESVLPPTPSQESMMADMLESGFDRYFNHATFEISPGTDIPRFIEAWSQVVNQSSILRTVFRQIVDFDIPYTFCQVVLKDGMPRVDSRRLDRLEDISSVTSDHKQRAMIANGASGLFQISIVYINQASYLVLSLAHALYDGWSLALLHQDVLSAYHGTLQKRPATENTLRTLLKSSDDQSRIFWSEYLNGAPASLLVETPTLTPMADTFEEGTSSLSFDKVLDFCKSHSISLQVLAQACWATVLASRVGSLDVTFGVVLSGRETEEAQALLFPTMNTVAVRCVLHGSRASFLQYLQESMANIYQHQAFPLRVSQTTTTEASGRLFNTLFLLQKQPISSSSKKERLLTPVSSKASTGFAVCVELEAEEGLLKWSVASKADSYNNTEVHGIILSLDQVLQSLVENSHLRLIDFNNDLISFCGLPSFRLPEEPRLEAHPITFEATQDDDLKPWTPVENSIREVLSLVSGVPTETILKTSTPYQLGLDSISLIKVSSLLRERDLHLGVKALLTVPSIAELAGLASSNGDRTPRRQDVTDCTVSPRVNIESVLQRAGLSSFDVEDVLPALPMQVFTMSTWQRSEGDVFCPTFYYSLGEPATFDMLSEAWRTLVRLEPILRTCLVPTADRETPFVQLILKSHVDGPHQQVFDSSHIQGADPTTTWPPVRLSAKSTDGGSWELALQLHHCLYDAFSLSSLISRFERILSGTEFDGSATSISGWKSFLGQYQSPEAVATRKTFWTQYLHDVVPAATSTTTEDKKLLRTAYLDTSAISNMSSIKSFCSNHRLGVAAVLLAAVAQCWHQERGETAQSPLVLGVYLANRGESLSSNMQTFPTLNMLPCKIYVGPESGLLDLAFSIQQDLLNITDPVNATAKLWEIKDWTGVTVDTFVNVLNLPSTLESTSIIEQIEGHDNGTQLPQPQPIAEWKLVNAVKDVYPEAIDIEAGFRGDGLAIGLFGSEARVSHVAARDIVARVADNIRQALA</sequence>
<keyword evidence="2" id="KW-0596">Phosphopantetheine</keyword>
<keyword evidence="9" id="KW-1185">Reference proteome</keyword>
<keyword evidence="3" id="KW-0597">Phosphoprotein</keyword>
<dbReference type="PROSITE" id="PS00012">
    <property type="entry name" value="PHOSPHOPANTETHEINE"/>
    <property type="match status" value="5"/>
</dbReference>
<dbReference type="InterPro" id="IPR009081">
    <property type="entry name" value="PP-bd_ACP"/>
</dbReference>
<evidence type="ECO:0000256" key="6">
    <source>
        <dbReference type="SAM" id="MobiDB-lite"/>
    </source>
</evidence>
<dbReference type="SUPFAM" id="SSF56801">
    <property type="entry name" value="Acetyl-CoA synthetase-like"/>
    <property type="match status" value="3"/>
</dbReference>
<evidence type="ECO:0000313" key="9">
    <source>
        <dbReference type="Proteomes" id="UP000770015"/>
    </source>
</evidence>
<feature type="domain" description="Carrier" evidence="7">
    <location>
        <begin position="3225"/>
        <end position="3302"/>
    </location>
</feature>
<dbReference type="FunFam" id="3.30.300.30:FF:000015">
    <property type="entry name" value="Nonribosomal peptide synthase SidD"/>
    <property type="match status" value="1"/>
</dbReference>
<dbReference type="FunFam" id="3.40.50.12780:FF:000024">
    <property type="entry name" value="Nonribosomal siderophore peptide synthase SidC"/>
    <property type="match status" value="2"/>
</dbReference>
<dbReference type="CDD" id="cd05918">
    <property type="entry name" value="A_NRPS_SidN3_like"/>
    <property type="match status" value="3"/>
</dbReference>
<evidence type="ECO:0000256" key="4">
    <source>
        <dbReference type="ARBA" id="ARBA00022598"/>
    </source>
</evidence>
<dbReference type="InterPro" id="IPR006162">
    <property type="entry name" value="Ppantetheine_attach_site"/>
</dbReference>
<evidence type="ECO:0000256" key="5">
    <source>
        <dbReference type="ARBA" id="ARBA00029454"/>
    </source>
</evidence>
<dbReference type="Gene3D" id="3.30.300.30">
    <property type="match status" value="3"/>
</dbReference>
<dbReference type="NCBIfam" id="TIGR01733">
    <property type="entry name" value="AA-adenyl-dom"/>
    <property type="match status" value="2"/>
</dbReference>
<dbReference type="InterPro" id="IPR020806">
    <property type="entry name" value="PKS_PP-bd"/>
</dbReference>
<dbReference type="GO" id="GO:0005737">
    <property type="term" value="C:cytoplasm"/>
    <property type="evidence" value="ECO:0007669"/>
    <property type="project" value="TreeGrafter"/>
</dbReference>
<dbReference type="PROSITE" id="PS50075">
    <property type="entry name" value="CARRIER"/>
    <property type="match status" value="5"/>
</dbReference>
<dbReference type="EMBL" id="JAGSXJ010000016">
    <property type="protein sequence ID" value="KAH6685082.1"/>
    <property type="molecule type" value="Genomic_DNA"/>
</dbReference>
<feature type="compositionally biased region" description="Low complexity" evidence="6">
    <location>
        <begin position="3762"/>
        <end position="3780"/>
    </location>
</feature>
<dbReference type="InterPro" id="IPR000873">
    <property type="entry name" value="AMP-dep_synth/lig_dom"/>
</dbReference>
<dbReference type="NCBIfam" id="NF003417">
    <property type="entry name" value="PRK04813.1"/>
    <property type="match status" value="3"/>
</dbReference>
<evidence type="ECO:0000256" key="3">
    <source>
        <dbReference type="ARBA" id="ARBA00022553"/>
    </source>
</evidence>
<dbReference type="FunFam" id="3.30.300.30:FF:000033">
    <property type="entry name" value="Nonribosomal siderophore peptide synthase SidC"/>
    <property type="match status" value="1"/>
</dbReference>
<dbReference type="Pfam" id="PF00668">
    <property type="entry name" value="Condensation"/>
    <property type="match status" value="6"/>
</dbReference>
<dbReference type="Gene3D" id="1.10.1200.10">
    <property type="entry name" value="ACP-like"/>
    <property type="match status" value="6"/>
</dbReference>
<feature type="domain" description="Carrier" evidence="7">
    <location>
        <begin position="2157"/>
        <end position="2230"/>
    </location>
</feature>